<dbReference type="Proteomes" id="UP000028545">
    <property type="component" value="Unassembled WGS sequence"/>
</dbReference>
<keyword evidence="1" id="KW-0479">Metal-binding</keyword>
<comment type="caution">
    <text evidence="9">The sequence shown here is derived from an EMBL/GenBank/DDBJ whole genome shotgun (WGS) entry which is preliminary data.</text>
</comment>
<dbReference type="HOGENOM" id="CLU_023126_0_0_1"/>
<keyword evidence="10" id="KW-1185">Reference proteome</keyword>
<reference evidence="9 10" key="1">
    <citation type="journal article" date="2014" name="Genome Announc.">
        <title>Draft genome sequence of the pathogenic fungus Scedosporium apiospermum.</title>
        <authorList>
            <person name="Vandeputte P."/>
            <person name="Ghamrawi S."/>
            <person name="Rechenmann M."/>
            <person name="Iltis A."/>
            <person name="Giraud S."/>
            <person name="Fleury M."/>
            <person name="Thornton C."/>
            <person name="Delhaes L."/>
            <person name="Meyer W."/>
            <person name="Papon N."/>
            <person name="Bouchara J.P."/>
        </authorList>
    </citation>
    <scope>NUCLEOTIDE SEQUENCE [LARGE SCALE GENOMIC DNA]</scope>
    <source>
        <strain evidence="9 10">IHEM 14462</strain>
    </source>
</reference>
<dbReference type="OrthoDB" id="6486656at2759"/>
<evidence type="ECO:0000256" key="5">
    <source>
        <dbReference type="ARBA" id="ARBA00023163"/>
    </source>
</evidence>
<organism evidence="9 10">
    <name type="scientific">Pseudallescheria apiosperma</name>
    <name type="common">Scedosporium apiospermum</name>
    <dbReference type="NCBI Taxonomy" id="563466"/>
    <lineage>
        <taxon>Eukaryota</taxon>
        <taxon>Fungi</taxon>
        <taxon>Dikarya</taxon>
        <taxon>Ascomycota</taxon>
        <taxon>Pezizomycotina</taxon>
        <taxon>Sordariomycetes</taxon>
        <taxon>Hypocreomycetidae</taxon>
        <taxon>Microascales</taxon>
        <taxon>Microascaceae</taxon>
        <taxon>Scedosporium</taxon>
    </lineage>
</organism>
<accession>A0A084GGT5</accession>
<evidence type="ECO:0000256" key="3">
    <source>
        <dbReference type="ARBA" id="ARBA00023015"/>
    </source>
</evidence>
<evidence type="ECO:0000256" key="4">
    <source>
        <dbReference type="ARBA" id="ARBA00023125"/>
    </source>
</evidence>
<keyword evidence="6" id="KW-0539">Nucleus</keyword>
<dbReference type="Pfam" id="PF04082">
    <property type="entry name" value="Fungal_trans"/>
    <property type="match status" value="1"/>
</dbReference>
<dbReference type="AlphaFoldDB" id="A0A084GGT5"/>
<evidence type="ECO:0000313" key="9">
    <source>
        <dbReference type="EMBL" id="KEZ46547.1"/>
    </source>
</evidence>
<name>A0A084GGT5_PSEDA</name>
<evidence type="ECO:0000256" key="1">
    <source>
        <dbReference type="ARBA" id="ARBA00022723"/>
    </source>
</evidence>
<dbReference type="GO" id="GO:0006351">
    <property type="term" value="P:DNA-templated transcription"/>
    <property type="evidence" value="ECO:0007669"/>
    <property type="project" value="InterPro"/>
</dbReference>
<dbReference type="GeneID" id="27718493"/>
<dbReference type="SMART" id="SM00906">
    <property type="entry name" value="Fungal_trans"/>
    <property type="match status" value="1"/>
</dbReference>
<dbReference type="PANTHER" id="PTHR31313:SF81">
    <property type="entry name" value="TY1 ENHANCER ACTIVATOR"/>
    <property type="match status" value="1"/>
</dbReference>
<feature type="region of interest" description="Disordered" evidence="7">
    <location>
        <begin position="52"/>
        <end position="103"/>
    </location>
</feature>
<dbReference type="VEuPathDB" id="FungiDB:SAPIO_CDS0341"/>
<dbReference type="InterPro" id="IPR007219">
    <property type="entry name" value="XnlR_reg_dom"/>
</dbReference>
<keyword evidence="2" id="KW-0862">Zinc</keyword>
<evidence type="ECO:0000313" key="10">
    <source>
        <dbReference type="Proteomes" id="UP000028545"/>
    </source>
</evidence>
<dbReference type="KEGG" id="sapo:SAPIO_CDS0341"/>
<protein>
    <recommendedName>
        <fullName evidence="8">Xylanolytic transcriptional activator regulatory domain-containing protein</fullName>
    </recommendedName>
</protein>
<sequence>MIGIAPLHGYSGRLTYDLSDAINLGIQYDRLDGLCGRMEQMITRLSTAVEGLEEMPKATDQASPRRPASRVRTSSLSDREGSIADGDSDGDHTTINPMESEDNVPDISLAEISNLIPDASNTYRYIGGASNTLAVNIFQNYRACQTASVTTPTFPDLLASSLFGANEATPLRSYEEYLGRSLTNQEPSPFRSVLFAVYACASNMLAVPRQNQEDTNGRDYFEVSLLDHYRNLGRGGLEEIQCLAILATCAASWNRLTEGWRLAGQAVRATQDLGLHINFAGSEQDQSRSRVWWCVYTLNSCLSTCLGRPTGILDSEYDCRLPEIAEDTPTTPSTRSPLGEGLARSESPPIAGFVALAQGCRILDTISYSTKDRLRDAQGHDLEHYWIGDNQAAMLETQLSEWVREKIPAWVKFAANEPEKHGGVDLAMCTLTFMLHAIAVINLNLPLIEVWDIDATMFETEDVGAGGSVCKVITAARGIVRGSELISSNIPPSHYLAFCVHVLYLSGFVLFPGIT</sequence>
<keyword evidence="3" id="KW-0805">Transcription regulation</keyword>
<keyword evidence="5" id="KW-0804">Transcription</keyword>
<dbReference type="InterPro" id="IPR051615">
    <property type="entry name" value="Transcr_Regulatory_Elem"/>
</dbReference>
<proteinExistence type="predicted"/>
<dbReference type="GO" id="GO:0008270">
    <property type="term" value="F:zinc ion binding"/>
    <property type="evidence" value="ECO:0007669"/>
    <property type="project" value="InterPro"/>
</dbReference>
<keyword evidence="4" id="KW-0238">DNA-binding</keyword>
<dbReference type="GO" id="GO:0003677">
    <property type="term" value="F:DNA binding"/>
    <property type="evidence" value="ECO:0007669"/>
    <property type="project" value="UniProtKB-KW"/>
</dbReference>
<evidence type="ECO:0000259" key="8">
    <source>
        <dbReference type="SMART" id="SM00906"/>
    </source>
</evidence>
<evidence type="ECO:0000256" key="6">
    <source>
        <dbReference type="ARBA" id="ARBA00023242"/>
    </source>
</evidence>
<evidence type="ECO:0000256" key="7">
    <source>
        <dbReference type="SAM" id="MobiDB-lite"/>
    </source>
</evidence>
<evidence type="ECO:0000256" key="2">
    <source>
        <dbReference type="ARBA" id="ARBA00022833"/>
    </source>
</evidence>
<gene>
    <name evidence="9" type="ORF">SAPIO_CDS0341</name>
</gene>
<dbReference type="CDD" id="cd12148">
    <property type="entry name" value="fungal_TF_MHR"/>
    <property type="match status" value="1"/>
</dbReference>
<dbReference type="EMBL" id="JOWA01000022">
    <property type="protein sequence ID" value="KEZ46547.1"/>
    <property type="molecule type" value="Genomic_DNA"/>
</dbReference>
<feature type="domain" description="Xylanolytic transcriptional activator regulatory" evidence="8">
    <location>
        <begin position="259"/>
        <end position="328"/>
    </location>
</feature>
<dbReference type="RefSeq" id="XP_016646346.1">
    <property type="nucleotide sequence ID" value="XM_016783146.1"/>
</dbReference>
<dbReference type="PANTHER" id="PTHR31313">
    <property type="entry name" value="TY1 ENHANCER ACTIVATOR"/>
    <property type="match status" value="1"/>
</dbReference>